<dbReference type="SMART" id="SM00091">
    <property type="entry name" value="PAS"/>
    <property type="match status" value="1"/>
</dbReference>
<keyword evidence="4" id="KW-0472">Membrane</keyword>
<keyword evidence="4" id="KW-1133">Transmembrane helix</keyword>
<organism evidence="8 9">
    <name type="scientific">Shewanella algicola</name>
    <dbReference type="NCBI Taxonomy" id="640633"/>
    <lineage>
        <taxon>Bacteria</taxon>
        <taxon>Pseudomonadati</taxon>
        <taxon>Pseudomonadota</taxon>
        <taxon>Gammaproteobacteria</taxon>
        <taxon>Alteromonadales</taxon>
        <taxon>Shewanellaceae</taxon>
        <taxon>Shewanella</taxon>
    </lineage>
</organism>
<dbReference type="InterPro" id="IPR050469">
    <property type="entry name" value="Diguanylate_Cyclase"/>
</dbReference>
<dbReference type="EMBL" id="JAKILJ010000010">
    <property type="protein sequence ID" value="MCL1104843.1"/>
    <property type="molecule type" value="Genomic_DNA"/>
</dbReference>
<dbReference type="NCBIfam" id="TIGR00229">
    <property type="entry name" value="sensory_box"/>
    <property type="match status" value="1"/>
</dbReference>
<dbReference type="SUPFAM" id="SSF55073">
    <property type="entry name" value="Nucleotide cyclase"/>
    <property type="match status" value="1"/>
</dbReference>
<comment type="caution">
    <text evidence="8">The sequence shown here is derived from an EMBL/GenBank/DDBJ whole genome shotgun (WGS) entry which is preliminary data.</text>
</comment>
<dbReference type="EC" id="2.7.7.65" evidence="2"/>
<dbReference type="CDD" id="cd00130">
    <property type="entry name" value="PAS"/>
    <property type="match status" value="1"/>
</dbReference>
<dbReference type="GO" id="GO:0052621">
    <property type="term" value="F:diguanylate cyclase activity"/>
    <property type="evidence" value="ECO:0007669"/>
    <property type="project" value="UniProtKB-EC"/>
</dbReference>
<gene>
    <name evidence="8" type="ORF">L2749_06160</name>
</gene>
<name>A0A9X2CBK5_9GAMM</name>
<dbReference type="SUPFAM" id="SSF55785">
    <property type="entry name" value="PYP-like sensor domain (PAS domain)"/>
    <property type="match status" value="1"/>
</dbReference>
<dbReference type="Proteomes" id="UP001139408">
    <property type="component" value="Unassembled WGS sequence"/>
</dbReference>
<dbReference type="PROSITE" id="PS50112">
    <property type="entry name" value="PAS"/>
    <property type="match status" value="1"/>
</dbReference>
<evidence type="ECO:0000256" key="3">
    <source>
        <dbReference type="ARBA" id="ARBA00034247"/>
    </source>
</evidence>
<evidence type="ECO:0000259" key="6">
    <source>
        <dbReference type="PROSITE" id="PS50113"/>
    </source>
</evidence>
<feature type="domain" description="GGDEF" evidence="7">
    <location>
        <begin position="195"/>
        <end position="329"/>
    </location>
</feature>
<keyword evidence="9" id="KW-1185">Reference proteome</keyword>
<reference evidence="8" key="1">
    <citation type="submission" date="2022-01" db="EMBL/GenBank/DDBJ databases">
        <title>Whole genome-based taxonomy of the Shewanellaceae.</title>
        <authorList>
            <person name="Martin-Rodriguez A.J."/>
        </authorList>
    </citation>
    <scope>NUCLEOTIDE SEQUENCE</scope>
    <source>
        <strain evidence="8">DSM 23803</strain>
    </source>
</reference>
<dbReference type="PROSITE" id="PS50887">
    <property type="entry name" value="GGDEF"/>
    <property type="match status" value="1"/>
</dbReference>
<dbReference type="InterPro" id="IPR029787">
    <property type="entry name" value="Nucleotide_cyclase"/>
</dbReference>
<dbReference type="InterPro" id="IPR000160">
    <property type="entry name" value="GGDEF_dom"/>
</dbReference>
<dbReference type="RefSeq" id="WP_188925573.1">
    <property type="nucleotide sequence ID" value="NZ_BMQI01000027.1"/>
</dbReference>
<evidence type="ECO:0000313" key="9">
    <source>
        <dbReference type="Proteomes" id="UP001139408"/>
    </source>
</evidence>
<protein>
    <recommendedName>
        <fullName evidence="2">diguanylate cyclase</fullName>
        <ecNumber evidence="2">2.7.7.65</ecNumber>
    </recommendedName>
</protein>
<dbReference type="Gene3D" id="3.30.70.270">
    <property type="match status" value="1"/>
</dbReference>
<dbReference type="CDD" id="cd01949">
    <property type="entry name" value="GGDEF"/>
    <property type="match status" value="1"/>
</dbReference>
<dbReference type="GO" id="GO:0005886">
    <property type="term" value="C:plasma membrane"/>
    <property type="evidence" value="ECO:0007669"/>
    <property type="project" value="TreeGrafter"/>
</dbReference>
<comment type="catalytic activity">
    <reaction evidence="3">
        <text>2 GTP = 3',3'-c-di-GMP + 2 diphosphate</text>
        <dbReference type="Rhea" id="RHEA:24898"/>
        <dbReference type="ChEBI" id="CHEBI:33019"/>
        <dbReference type="ChEBI" id="CHEBI:37565"/>
        <dbReference type="ChEBI" id="CHEBI:58805"/>
        <dbReference type="EC" id="2.7.7.65"/>
    </reaction>
</comment>
<accession>A0A9X2CBK5</accession>
<dbReference type="Pfam" id="PF00990">
    <property type="entry name" value="GGDEF"/>
    <property type="match status" value="1"/>
</dbReference>
<dbReference type="NCBIfam" id="TIGR00254">
    <property type="entry name" value="GGDEF"/>
    <property type="match status" value="1"/>
</dbReference>
<evidence type="ECO:0000259" key="7">
    <source>
        <dbReference type="PROSITE" id="PS50887"/>
    </source>
</evidence>
<dbReference type="GO" id="GO:1902201">
    <property type="term" value="P:negative regulation of bacterial-type flagellum-dependent cell motility"/>
    <property type="evidence" value="ECO:0007669"/>
    <property type="project" value="TreeGrafter"/>
</dbReference>
<dbReference type="InterPro" id="IPR013656">
    <property type="entry name" value="PAS_4"/>
</dbReference>
<keyword evidence="4" id="KW-0812">Transmembrane</keyword>
<dbReference type="InterPro" id="IPR000014">
    <property type="entry name" value="PAS"/>
</dbReference>
<evidence type="ECO:0000256" key="2">
    <source>
        <dbReference type="ARBA" id="ARBA00012528"/>
    </source>
</evidence>
<dbReference type="InterPro" id="IPR035965">
    <property type="entry name" value="PAS-like_dom_sf"/>
</dbReference>
<proteinExistence type="predicted"/>
<evidence type="ECO:0000256" key="1">
    <source>
        <dbReference type="ARBA" id="ARBA00001946"/>
    </source>
</evidence>
<dbReference type="PANTHER" id="PTHR45138:SF9">
    <property type="entry name" value="DIGUANYLATE CYCLASE DGCM-RELATED"/>
    <property type="match status" value="1"/>
</dbReference>
<dbReference type="SMART" id="SM00267">
    <property type="entry name" value="GGDEF"/>
    <property type="match status" value="1"/>
</dbReference>
<feature type="domain" description="PAC" evidence="6">
    <location>
        <begin position="104"/>
        <end position="163"/>
    </location>
</feature>
<dbReference type="Gene3D" id="3.30.450.20">
    <property type="entry name" value="PAS domain"/>
    <property type="match status" value="1"/>
</dbReference>
<dbReference type="PROSITE" id="PS50113">
    <property type="entry name" value="PAC"/>
    <property type="match status" value="1"/>
</dbReference>
<dbReference type="InterPro" id="IPR000700">
    <property type="entry name" value="PAS-assoc_C"/>
</dbReference>
<dbReference type="AlphaFoldDB" id="A0A9X2CBK5"/>
<feature type="transmembrane region" description="Helical" evidence="4">
    <location>
        <begin position="6"/>
        <end position="25"/>
    </location>
</feature>
<dbReference type="GO" id="GO:0043709">
    <property type="term" value="P:cell adhesion involved in single-species biofilm formation"/>
    <property type="evidence" value="ECO:0007669"/>
    <property type="project" value="TreeGrafter"/>
</dbReference>
<dbReference type="PANTHER" id="PTHR45138">
    <property type="entry name" value="REGULATORY COMPONENTS OF SENSORY TRANSDUCTION SYSTEM"/>
    <property type="match status" value="1"/>
</dbReference>
<dbReference type="FunFam" id="3.30.70.270:FF:000001">
    <property type="entry name" value="Diguanylate cyclase domain protein"/>
    <property type="match status" value="1"/>
</dbReference>
<dbReference type="Pfam" id="PF08448">
    <property type="entry name" value="PAS_4"/>
    <property type="match status" value="1"/>
</dbReference>
<comment type="cofactor">
    <cofactor evidence="1">
        <name>Mg(2+)</name>
        <dbReference type="ChEBI" id="CHEBI:18420"/>
    </cofactor>
</comment>
<evidence type="ECO:0000259" key="5">
    <source>
        <dbReference type="PROSITE" id="PS50112"/>
    </source>
</evidence>
<sequence>MPINNIALLVMVLLCFVTVLLMLNLKEHRQVKAKKQQLNSYEQILDQVGAYIYVKDIHCRYVYANQLTLDFFGVTQEQLKGTTDVNYFPEAAVELLLKNDRKVLALQLKIADDIMVDGNEDGISHVFHEIKQPLFDEKGKLTGLIGVSTEITDEYNLRSELELLANTDPLTGLYNRRSFNAFSEHEYVRAMRYFEPLSLMIIDIDLFKNVNDTYGHLVGDEVIRRVALVCNQHIRESDVLARIGGEEFAILLPRTDTESAYKLAERLRISQQTYRFPGQHEANDLPEVTISIGVSTLSVKDKSFAQMLSRADKALYSSKNIGRNSVHVA</sequence>
<evidence type="ECO:0000313" key="8">
    <source>
        <dbReference type="EMBL" id="MCL1104843.1"/>
    </source>
</evidence>
<evidence type="ECO:0000256" key="4">
    <source>
        <dbReference type="SAM" id="Phobius"/>
    </source>
</evidence>
<dbReference type="InterPro" id="IPR043128">
    <property type="entry name" value="Rev_trsase/Diguanyl_cyclase"/>
</dbReference>
<feature type="domain" description="PAS" evidence="5">
    <location>
        <begin position="37"/>
        <end position="85"/>
    </location>
</feature>